<feature type="domain" description="Alcohol dehydrogenase-like C-terminal" evidence="12">
    <location>
        <begin position="208"/>
        <end position="339"/>
    </location>
</feature>
<evidence type="ECO:0000256" key="8">
    <source>
        <dbReference type="ARBA" id="ARBA00026119"/>
    </source>
</evidence>
<organism evidence="14 15">
    <name type="scientific">Discina gigas</name>
    <dbReference type="NCBI Taxonomy" id="1032678"/>
    <lineage>
        <taxon>Eukaryota</taxon>
        <taxon>Fungi</taxon>
        <taxon>Dikarya</taxon>
        <taxon>Ascomycota</taxon>
        <taxon>Pezizomycotina</taxon>
        <taxon>Pezizomycetes</taxon>
        <taxon>Pezizales</taxon>
        <taxon>Discinaceae</taxon>
        <taxon>Discina</taxon>
    </lineage>
</organism>
<comment type="cofactor">
    <cofactor evidence="1 10">
        <name>Zn(2+)</name>
        <dbReference type="ChEBI" id="CHEBI:29105"/>
    </cofactor>
</comment>
<evidence type="ECO:0000256" key="9">
    <source>
        <dbReference type="ARBA" id="ARBA00030139"/>
    </source>
</evidence>
<evidence type="ECO:0000256" key="7">
    <source>
        <dbReference type="ARBA" id="ARBA00025713"/>
    </source>
</evidence>
<dbReference type="InterPro" id="IPR011032">
    <property type="entry name" value="GroES-like_sf"/>
</dbReference>
<dbReference type="EMBL" id="JBBBZM010000048">
    <property type="protein sequence ID" value="KAL0636519.1"/>
    <property type="molecule type" value="Genomic_DNA"/>
</dbReference>
<name>A0ABR3GKR4_9PEZI</name>
<dbReference type="SUPFAM" id="SSF51735">
    <property type="entry name" value="NAD(P)-binding Rossmann-fold domains"/>
    <property type="match status" value="1"/>
</dbReference>
<evidence type="ECO:0000259" key="12">
    <source>
        <dbReference type="Pfam" id="PF00107"/>
    </source>
</evidence>
<evidence type="ECO:0000256" key="5">
    <source>
        <dbReference type="ARBA" id="ARBA00023002"/>
    </source>
</evidence>
<evidence type="ECO:0000313" key="15">
    <source>
        <dbReference type="Proteomes" id="UP001447188"/>
    </source>
</evidence>
<keyword evidence="15" id="KW-1185">Reference proteome</keyword>
<feature type="region of interest" description="Disordered" evidence="11">
    <location>
        <begin position="440"/>
        <end position="468"/>
    </location>
</feature>
<dbReference type="InterPro" id="IPR013154">
    <property type="entry name" value="ADH-like_N"/>
</dbReference>
<feature type="region of interest" description="Disordered" evidence="11">
    <location>
        <begin position="515"/>
        <end position="537"/>
    </location>
</feature>
<dbReference type="Proteomes" id="UP001447188">
    <property type="component" value="Unassembled WGS sequence"/>
</dbReference>
<evidence type="ECO:0000256" key="6">
    <source>
        <dbReference type="ARBA" id="ARBA00024843"/>
    </source>
</evidence>
<evidence type="ECO:0000256" key="2">
    <source>
        <dbReference type="ARBA" id="ARBA00008072"/>
    </source>
</evidence>
<comment type="pathway">
    <text evidence="7">Carbohydrate degradation; L-arabinose degradation via L-arabinitol; D-xylulose 5-phosphate from L-arabinose (fungal route): step 4/5.</text>
</comment>
<protein>
    <recommendedName>
        <fullName evidence="8">D-xylulose reductase</fullName>
        <ecNumber evidence="8">1.1.1.9</ecNumber>
    </recommendedName>
    <alternativeName>
        <fullName evidence="9">Xylitol dehydrogenase A</fullName>
    </alternativeName>
</protein>
<keyword evidence="5" id="KW-0560">Oxidoreductase</keyword>
<gene>
    <name evidence="14" type="ORF">Q9L58_004471</name>
</gene>
<comment type="caution">
    <text evidence="14">The sequence shown here is derived from an EMBL/GenBank/DDBJ whole genome shotgun (WGS) entry which is preliminary data.</text>
</comment>
<comment type="function">
    <text evidence="6">Xylitol dehydrogenase which catalyzes the conversion of xylitol to D-xylulose. Xylose is a major component of hemicelluloses such as xylan. Most fungi utilize D-xylose via three enzymatic reactions, xylose reductase (XR), xylitol dehydrogenase (XDH), and xylulokinase, to form xylulose 5-phosphate, which enters pentose phosphate pathway.</text>
</comment>
<dbReference type="InterPro" id="IPR002328">
    <property type="entry name" value="ADH_Zn_CS"/>
</dbReference>
<dbReference type="PANTHER" id="PTHR43161:SF9">
    <property type="entry name" value="SORBITOL DEHYDROGENASE"/>
    <property type="match status" value="1"/>
</dbReference>
<dbReference type="Gene3D" id="3.40.50.720">
    <property type="entry name" value="NAD(P)-binding Rossmann-like Domain"/>
    <property type="match status" value="1"/>
</dbReference>
<evidence type="ECO:0000259" key="13">
    <source>
        <dbReference type="Pfam" id="PF08240"/>
    </source>
</evidence>
<evidence type="ECO:0000256" key="3">
    <source>
        <dbReference type="ARBA" id="ARBA00022723"/>
    </source>
</evidence>
<dbReference type="SUPFAM" id="SSF50129">
    <property type="entry name" value="GroES-like"/>
    <property type="match status" value="1"/>
</dbReference>
<feature type="domain" description="Alcohol dehydrogenase-like N-terminal" evidence="13">
    <location>
        <begin position="60"/>
        <end position="169"/>
    </location>
</feature>
<accession>A0ABR3GKR4</accession>
<dbReference type="InterPro" id="IPR013149">
    <property type="entry name" value="ADH-like_C"/>
</dbReference>
<dbReference type="EC" id="1.1.1.9" evidence="8"/>
<keyword evidence="3 10" id="KW-0479">Metal-binding</keyword>
<evidence type="ECO:0000256" key="10">
    <source>
        <dbReference type="RuleBase" id="RU361277"/>
    </source>
</evidence>
<comment type="similarity">
    <text evidence="2 10">Belongs to the zinc-containing alcohol dehydrogenase family.</text>
</comment>
<evidence type="ECO:0000256" key="11">
    <source>
        <dbReference type="SAM" id="MobiDB-lite"/>
    </source>
</evidence>
<proteinExistence type="inferred from homology"/>
<dbReference type="PROSITE" id="PS00059">
    <property type="entry name" value="ADH_ZINC"/>
    <property type="match status" value="1"/>
</dbReference>
<sequence>MPFTDPDDEFANLLGPNFENVDPTLLEEGGGQDNQSLVLKSQGGFSLEYRMTPILATGEPNDVLVKVNFTAISGCDIALWSKGSFTTDRCMVPGHESAGTVICTGPAVTTLKIGDRVALEPILPCRSCSFCLTKTYHLCTKILYAATPARDGTLSKYYVLPEYLCAVLPASISLKEGALVETLATAVHVVRQSKVSPGSSIVIFGARPLGLLCCAVARACGAAGVVVIDNLASHVSIAKEYGATTVVNAGDAMPVVIAKHSRTHWLPNDGADVMIDTGGVVQSDKTAIYIVKNGGTYALPGIWLERDHSPETKLGKKEIRVLRCLRYATGDYKRAIFLLESGIVDVKKLISTNFKFMDAEAAFAAQAQYPFKKVLIEGPEDESTNTTVALGVHGDVDPVADNKGDLAERLLANVIEGGVPAGHHGAKVLRRVPRGAVPSVCEDESEAAARTGRTDAGQRGGEEQRQLGERAVAPGVDGYVVARLHVGAEVGVPVESALFVEELEEEGSGGFAVDFGGGGGGGGSDGDSAGGRHCAGGGGIEYSEKI</sequence>
<dbReference type="PANTHER" id="PTHR43161">
    <property type="entry name" value="SORBITOL DEHYDROGENASE"/>
    <property type="match status" value="1"/>
</dbReference>
<reference evidence="14 15" key="1">
    <citation type="submission" date="2024-02" db="EMBL/GenBank/DDBJ databases">
        <title>Discinaceae phylogenomics.</title>
        <authorList>
            <person name="Dirks A.C."/>
            <person name="James T.Y."/>
        </authorList>
    </citation>
    <scope>NUCLEOTIDE SEQUENCE [LARGE SCALE GENOMIC DNA]</scope>
    <source>
        <strain evidence="14 15">ACD0624</strain>
    </source>
</reference>
<evidence type="ECO:0000313" key="14">
    <source>
        <dbReference type="EMBL" id="KAL0636519.1"/>
    </source>
</evidence>
<keyword evidence="4 10" id="KW-0862">Zinc</keyword>
<dbReference type="Gene3D" id="3.90.180.10">
    <property type="entry name" value="Medium-chain alcohol dehydrogenases, catalytic domain"/>
    <property type="match status" value="1"/>
</dbReference>
<evidence type="ECO:0000256" key="1">
    <source>
        <dbReference type="ARBA" id="ARBA00001947"/>
    </source>
</evidence>
<dbReference type="Pfam" id="PF08240">
    <property type="entry name" value="ADH_N"/>
    <property type="match status" value="1"/>
</dbReference>
<dbReference type="Pfam" id="PF00107">
    <property type="entry name" value="ADH_zinc_N"/>
    <property type="match status" value="1"/>
</dbReference>
<dbReference type="InterPro" id="IPR036291">
    <property type="entry name" value="NAD(P)-bd_dom_sf"/>
</dbReference>
<evidence type="ECO:0000256" key="4">
    <source>
        <dbReference type="ARBA" id="ARBA00022833"/>
    </source>
</evidence>